<dbReference type="AlphaFoldDB" id="A0AAW2G1F0"/>
<gene>
    <name evidence="1" type="ORF">PUN28_008099</name>
</gene>
<proteinExistence type="predicted"/>
<dbReference type="EMBL" id="JADYXP020000007">
    <property type="protein sequence ID" value="KAL0120210.1"/>
    <property type="molecule type" value="Genomic_DNA"/>
</dbReference>
<reference evidence="1 2" key="1">
    <citation type="submission" date="2023-03" db="EMBL/GenBank/DDBJ databases">
        <title>High recombination rates correlate with genetic variation in Cardiocondyla obscurior ants.</title>
        <authorList>
            <person name="Errbii M."/>
        </authorList>
    </citation>
    <scope>NUCLEOTIDE SEQUENCE [LARGE SCALE GENOMIC DNA]</scope>
    <source>
        <strain evidence="1">Alpha-2009</strain>
        <tissue evidence="1">Whole body</tissue>
    </source>
</reference>
<sequence length="216" mass="24608">MISDITRCYCDGVSCALCNEIQEKKGDCEGKEIFTIANIAKRNKKEPRGNKAESRYPPTRVVDMTRNKRRDCGTMYEINSPGFRGIGTAAGTGCCKKKKMEKKRKKCRKKFCQKKLADECASLRRKVGIIRVLKMTNGLSTLFEDLSAGRVLRAGMIAGMYGGYLYKALIFSHREVLYRRISRYRDFRIIAQIYIRIFGRAGLKCSVPIPTPHRLT</sequence>
<accession>A0AAW2G1F0</accession>
<protein>
    <submittedName>
        <fullName evidence="1">Uncharacterized protein</fullName>
    </submittedName>
</protein>
<comment type="caution">
    <text evidence="1">The sequence shown here is derived from an EMBL/GenBank/DDBJ whole genome shotgun (WGS) entry which is preliminary data.</text>
</comment>
<organism evidence="1 2">
    <name type="scientific">Cardiocondyla obscurior</name>
    <dbReference type="NCBI Taxonomy" id="286306"/>
    <lineage>
        <taxon>Eukaryota</taxon>
        <taxon>Metazoa</taxon>
        <taxon>Ecdysozoa</taxon>
        <taxon>Arthropoda</taxon>
        <taxon>Hexapoda</taxon>
        <taxon>Insecta</taxon>
        <taxon>Pterygota</taxon>
        <taxon>Neoptera</taxon>
        <taxon>Endopterygota</taxon>
        <taxon>Hymenoptera</taxon>
        <taxon>Apocrita</taxon>
        <taxon>Aculeata</taxon>
        <taxon>Formicoidea</taxon>
        <taxon>Formicidae</taxon>
        <taxon>Myrmicinae</taxon>
        <taxon>Cardiocondyla</taxon>
    </lineage>
</organism>
<keyword evidence="2" id="KW-1185">Reference proteome</keyword>
<evidence type="ECO:0000313" key="2">
    <source>
        <dbReference type="Proteomes" id="UP001430953"/>
    </source>
</evidence>
<dbReference type="Proteomes" id="UP001430953">
    <property type="component" value="Unassembled WGS sequence"/>
</dbReference>
<name>A0AAW2G1F0_9HYME</name>
<evidence type="ECO:0000313" key="1">
    <source>
        <dbReference type="EMBL" id="KAL0120210.1"/>
    </source>
</evidence>